<evidence type="ECO:0000313" key="10">
    <source>
        <dbReference type="EMBL" id="MBC8572887.1"/>
    </source>
</evidence>
<evidence type="ECO:0000259" key="9">
    <source>
        <dbReference type="PROSITE" id="PS51935"/>
    </source>
</evidence>
<gene>
    <name evidence="10" type="ORF">H8716_07305</name>
</gene>
<evidence type="ECO:0000256" key="4">
    <source>
        <dbReference type="ARBA" id="ARBA00022807"/>
    </source>
</evidence>
<keyword evidence="2" id="KW-0645">Protease</keyword>
<dbReference type="SMART" id="SM00287">
    <property type="entry name" value="SH3b"/>
    <property type="match status" value="2"/>
</dbReference>
<dbReference type="Pfam" id="PF00877">
    <property type="entry name" value="NLPC_P60"/>
    <property type="match status" value="1"/>
</dbReference>
<dbReference type="SUPFAM" id="SSF54001">
    <property type="entry name" value="Cysteine proteinases"/>
    <property type="match status" value="1"/>
</dbReference>
<dbReference type="Gene3D" id="3.90.1720.10">
    <property type="entry name" value="endopeptidase domain like (from Nostoc punctiforme)"/>
    <property type="match status" value="1"/>
</dbReference>
<dbReference type="EMBL" id="JACRSZ010000006">
    <property type="protein sequence ID" value="MBC8572887.1"/>
    <property type="molecule type" value="Genomic_DNA"/>
</dbReference>
<feature type="region of interest" description="Disordered" evidence="6">
    <location>
        <begin position="48"/>
        <end position="86"/>
    </location>
</feature>
<feature type="coiled-coil region" evidence="5">
    <location>
        <begin position="302"/>
        <end position="329"/>
    </location>
</feature>
<dbReference type="Pfam" id="PF08239">
    <property type="entry name" value="SH3_3"/>
    <property type="match status" value="2"/>
</dbReference>
<feature type="domain" description="NlpC/P60" evidence="9">
    <location>
        <begin position="430"/>
        <end position="552"/>
    </location>
</feature>
<dbReference type="InterPro" id="IPR038765">
    <property type="entry name" value="Papain-like_cys_pep_sf"/>
</dbReference>
<evidence type="ECO:0000313" key="11">
    <source>
        <dbReference type="Proteomes" id="UP000657421"/>
    </source>
</evidence>
<feature type="signal peptide" evidence="7">
    <location>
        <begin position="1"/>
        <end position="32"/>
    </location>
</feature>
<dbReference type="PANTHER" id="PTHR47053">
    <property type="entry name" value="MUREIN DD-ENDOPEPTIDASE MEPH-RELATED"/>
    <property type="match status" value="1"/>
</dbReference>
<evidence type="ECO:0000256" key="2">
    <source>
        <dbReference type="ARBA" id="ARBA00022670"/>
    </source>
</evidence>
<dbReference type="Gene3D" id="2.30.30.40">
    <property type="entry name" value="SH3 Domains"/>
    <property type="match status" value="2"/>
</dbReference>
<organism evidence="10 11">
    <name type="scientific">Jingyaoa shaoxingensis</name>
    <dbReference type="NCBI Taxonomy" id="2763671"/>
    <lineage>
        <taxon>Bacteria</taxon>
        <taxon>Bacillati</taxon>
        <taxon>Bacillota</taxon>
        <taxon>Clostridia</taxon>
        <taxon>Lachnospirales</taxon>
        <taxon>Lachnospiraceae</taxon>
        <taxon>Jingyaoa</taxon>
    </lineage>
</organism>
<keyword evidence="5" id="KW-0175">Coiled coil</keyword>
<sequence>MNKGMKKHVMRAAACFVTGSMLVGSSSMAAFAAGTSLVGVGSATVKEASVDNTTEETDAATEDTATEDTTVEETTAEDTATEDTAAEEAAEETEAAQSSMVGTIAVAQPGDETFFYIRANADVNSDVVGYLYDGNCATILGEEGDWYYVQSGGCTGYVAKYLLTTGEAAASVVEQVATPVAQVNAEALMVRSEPSEDADVVDTVTADQIVYLEEDLGGWAKISTGTTEGYVSADYVSYATYLPQGESQEEAEARIAEEEAAYQAWLDEQERQYQEQLAAEQAEWEAQNQAWIEYLQSQSDYADQAQATADEAQAAADQAQATADQAAADQAYAEQVAADAQAALDEAYNTGDEETIANAEAYAQQTAADAQATADQAQQSAYDAQAAADQAQTAQDEAAAADQTVYDTVSDAGIDTSEVTNTTDDSSSNSSLRQQIVDYALQFVGNPYVYGGTSLTNGTDCSGFTQSVLANFGIDISRTAGQQSQGGTSVDLNNLEPGDLLYYEGSGDYGIGHVTMYIGDGKVVHASSSSTGIIVSDVDYRTPVSASDYIGD</sequence>
<name>A0ABR7N911_9FIRM</name>
<evidence type="ECO:0000256" key="3">
    <source>
        <dbReference type="ARBA" id="ARBA00022801"/>
    </source>
</evidence>
<feature type="chain" id="PRO_5046186625" evidence="7">
    <location>
        <begin position="33"/>
        <end position="552"/>
    </location>
</feature>
<evidence type="ECO:0000256" key="5">
    <source>
        <dbReference type="SAM" id="Coils"/>
    </source>
</evidence>
<feature type="compositionally biased region" description="Acidic residues" evidence="6">
    <location>
        <begin position="53"/>
        <end position="86"/>
    </location>
</feature>
<keyword evidence="7" id="KW-0732">Signal</keyword>
<dbReference type="PROSITE" id="PS51935">
    <property type="entry name" value="NLPC_P60"/>
    <property type="match status" value="1"/>
</dbReference>
<protein>
    <submittedName>
        <fullName evidence="10">C40 family peptidase</fullName>
    </submittedName>
</protein>
<comment type="caution">
    <text evidence="10">The sequence shown here is derived from an EMBL/GenBank/DDBJ whole genome shotgun (WGS) entry which is preliminary data.</text>
</comment>
<keyword evidence="4" id="KW-0788">Thiol protease</keyword>
<evidence type="ECO:0000256" key="1">
    <source>
        <dbReference type="ARBA" id="ARBA00007074"/>
    </source>
</evidence>
<dbReference type="PANTHER" id="PTHR47053:SF1">
    <property type="entry name" value="MUREIN DD-ENDOPEPTIDASE MEPH-RELATED"/>
    <property type="match status" value="1"/>
</dbReference>
<dbReference type="PROSITE" id="PS51781">
    <property type="entry name" value="SH3B"/>
    <property type="match status" value="2"/>
</dbReference>
<dbReference type="Proteomes" id="UP000657421">
    <property type="component" value="Unassembled WGS sequence"/>
</dbReference>
<dbReference type="RefSeq" id="WP_249307915.1">
    <property type="nucleotide sequence ID" value="NZ_JACRSZ010000006.1"/>
</dbReference>
<feature type="domain" description="SH3b" evidence="8">
    <location>
        <begin position="99"/>
        <end position="166"/>
    </location>
</feature>
<dbReference type="InterPro" id="IPR003646">
    <property type="entry name" value="SH3-like_bac-type"/>
</dbReference>
<dbReference type="InterPro" id="IPR000064">
    <property type="entry name" value="NLP_P60_dom"/>
</dbReference>
<reference evidence="10 11" key="1">
    <citation type="submission" date="2020-08" db="EMBL/GenBank/DDBJ databases">
        <title>Genome public.</title>
        <authorList>
            <person name="Liu C."/>
            <person name="Sun Q."/>
        </authorList>
    </citation>
    <scope>NUCLEOTIDE SEQUENCE [LARGE SCALE GENOMIC DNA]</scope>
    <source>
        <strain evidence="10 11">NSJ-46</strain>
    </source>
</reference>
<accession>A0ABR7N911</accession>
<feature type="domain" description="SH3b" evidence="8">
    <location>
        <begin position="178"/>
        <end position="240"/>
    </location>
</feature>
<keyword evidence="11" id="KW-1185">Reference proteome</keyword>
<proteinExistence type="inferred from homology"/>
<evidence type="ECO:0000259" key="8">
    <source>
        <dbReference type="PROSITE" id="PS51781"/>
    </source>
</evidence>
<comment type="similarity">
    <text evidence="1">Belongs to the peptidase C40 family.</text>
</comment>
<evidence type="ECO:0000256" key="6">
    <source>
        <dbReference type="SAM" id="MobiDB-lite"/>
    </source>
</evidence>
<dbReference type="InterPro" id="IPR051202">
    <property type="entry name" value="Peptidase_C40"/>
</dbReference>
<evidence type="ECO:0000256" key="7">
    <source>
        <dbReference type="SAM" id="SignalP"/>
    </source>
</evidence>
<keyword evidence="3" id="KW-0378">Hydrolase</keyword>